<evidence type="ECO:0000313" key="3">
    <source>
        <dbReference type="Proteomes" id="UP000315901"/>
    </source>
</evidence>
<dbReference type="OrthoDB" id="6104586at2"/>
<dbReference type="SUPFAM" id="SSF53807">
    <property type="entry name" value="Helical backbone' metal receptor"/>
    <property type="match status" value="1"/>
</dbReference>
<evidence type="ECO:0000256" key="1">
    <source>
        <dbReference type="SAM" id="SignalP"/>
    </source>
</evidence>
<dbReference type="Gene3D" id="3.40.50.1980">
    <property type="entry name" value="Nitrogenase molybdenum iron protein domain"/>
    <property type="match status" value="1"/>
</dbReference>
<accession>A0A501WWJ1</accession>
<keyword evidence="3" id="KW-1185">Reference proteome</keyword>
<keyword evidence="1" id="KW-0732">Signal</keyword>
<dbReference type="EMBL" id="VFRR01000007">
    <property type="protein sequence ID" value="TPE54083.1"/>
    <property type="molecule type" value="Genomic_DNA"/>
</dbReference>
<gene>
    <name evidence="2" type="ORF">FJM67_05570</name>
</gene>
<evidence type="ECO:0000313" key="2">
    <source>
        <dbReference type="EMBL" id="TPE54083.1"/>
    </source>
</evidence>
<dbReference type="AlphaFoldDB" id="A0A501WWJ1"/>
<feature type="signal peptide" evidence="1">
    <location>
        <begin position="1"/>
        <end position="17"/>
    </location>
</feature>
<dbReference type="Proteomes" id="UP000315901">
    <property type="component" value="Unassembled WGS sequence"/>
</dbReference>
<dbReference type="RefSeq" id="WP_140587691.1">
    <property type="nucleotide sequence ID" value="NZ_VFRR01000007.1"/>
</dbReference>
<comment type="caution">
    <text evidence="2">The sequence shown here is derived from an EMBL/GenBank/DDBJ whole genome shotgun (WGS) entry which is preliminary data.</text>
</comment>
<organism evidence="2 3">
    <name type="scientific">Maribrevibacterium harenarium</name>
    <dbReference type="NCBI Taxonomy" id="2589817"/>
    <lineage>
        <taxon>Bacteria</taxon>
        <taxon>Pseudomonadati</taxon>
        <taxon>Pseudomonadota</taxon>
        <taxon>Gammaproteobacteria</taxon>
        <taxon>Oceanospirillales</taxon>
        <taxon>Oceanospirillaceae</taxon>
        <taxon>Maribrevibacterium</taxon>
    </lineage>
</organism>
<feature type="chain" id="PRO_5021402908" evidence="1">
    <location>
        <begin position="18"/>
        <end position="248"/>
    </location>
</feature>
<proteinExistence type="predicted"/>
<sequence length="248" mass="28296">MRLIVFLCLCLATPVFAKTVATVSPIAHSMSQALLADTDIKVDYLPPTRLPLNRVASWLDKNRTEPVDSYDAYVTMRSLRPELDFYPTLRVSNIRIVPIDMAVALIPGGEQVARQDNADYFWLNPSNALMMLGILKRDFIALWPEQKQRIEDNYRHTADGLRQLLLSLDEQLLQRGYEGIVLTQEELSPLSQSLMLPTLAPAEAELFHAIVITNRPSDQANQWAVDDFSRFQTTPFLQRWRSNIDQLP</sequence>
<name>A0A501WWJ1_9GAMM</name>
<protein>
    <submittedName>
        <fullName evidence="2">Uncharacterized protein</fullName>
    </submittedName>
</protein>
<reference evidence="2 3" key="1">
    <citation type="submission" date="2019-06" db="EMBL/GenBank/DDBJ databases">
        <title>A novel bacterium of genus Marinomonas, isolated from coastal sand.</title>
        <authorList>
            <person name="Huang H."/>
            <person name="Mo K."/>
            <person name="Hu Y."/>
        </authorList>
    </citation>
    <scope>NUCLEOTIDE SEQUENCE [LARGE SCALE GENOMIC DNA]</scope>
    <source>
        <strain evidence="2 3">HB171799</strain>
    </source>
</reference>